<keyword evidence="1" id="KW-0238">DNA-binding</keyword>
<name>A0A417XU06_9ACTN</name>
<evidence type="ECO:0000313" key="2">
    <source>
        <dbReference type="Proteomes" id="UP000283644"/>
    </source>
</evidence>
<protein>
    <submittedName>
        <fullName evidence="1">DNA-binding protein</fullName>
    </submittedName>
</protein>
<evidence type="ECO:0000313" key="1">
    <source>
        <dbReference type="EMBL" id="RHW23942.1"/>
    </source>
</evidence>
<dbReference type="Proteomes" id="UP000283644">
    <property type="component" value="Unassembled WGS sequence"/>
</dbReference>
<dbReference type="OrthoDB" id="3789221at2"/>
<gene>
    <name evidence="1" type="ORF">D0Z08_27245</name>
</gene>
<dbReference type="GO" id="GO:0003677">
    <property type="term" value="F:DNA binding"/>
    <property type="evidence" value="ECO:0007669"/>
    <property type="project" value="UniProtKB-KW"/>
</dbReference>
<keyword evidence="2" id="KW-1185">Reference proteome</keyword>
<sequence length="55" mass="6007">MGTTEIAKLLGVSRQRVGQLAQSESFPEPVARLAAGPIWESADVKRWAREAGRID</sequence>
<dbReference type="EMBL" id="QXGH01000038">
    <property type="protein sequence ID" value="RHW23942.1"/>
    <property type="molecule type" value="Genomic_DNA"/>
</dbReference>
<dbReference type="AlphaFoldDB" id="A0A417XU06"/>
<organism evidence="1 2">
    <name type="scientific">Nocardioides immobilis</name>
    <dbReference type="NCBI Taxonomy" id="2049295"/>
    <lineage>
        <taxon>Bacteria</taxon>
        <taxon>Bacillati</taxon>
        <taxon>Actinomycetota</taxon>
        <taxon>Actinomycetes</taxon>
        <taxon>Propionibacteriales</taxon>
        <taxon>Nocardioidaceae</taxon>
        <taxon>Nocardioides</taxon>
    </lineage>
</organism>
<comment type="caution">
    <text evidence="1">The sequence shown here is derived from an EMBL/GenBank/DDBJ whole genome shotgun (WGS) entry which is preliminary data.</text>
</comment>
<reference evidence="1 2" key="1">
    <citation type="submission" date="2018-09" db="EMBL/GenBank/DDBJ databases">
        <title>Genome sequencing of Nocardioides immobilis CCTCC AB 2017083 for comparison to Nocardioides silvaticus.</title>
        <authorList>
            <person name="Li C."/>
            <person name="Wang G."/>
        </authorList>
    </citation>
    <scope>NUCLEOTIDE SEQUENCE [LARGE SCALE GENOMIC DNA]</scope>
    <source>
        <strain evidence="1 2">CCTCC AB 2017083</strain>
    </source>
</reference>
<proteinExistence type="predicted"/>
<accession>A0A417XU06</accession>